<evidence type="ECO:0000256" key="2">
    <source>
        <dbReference type="ARBA" id="ARBA00022741"/>
    </source>
</evidence>
<evidence type="ECO:0000256" key="4">
    <source>
        <dbReference type="ARBA" id="ARBA00023293"/>
    </source>
</evidence>
<dbReference type="InterPro" id="IPR011009">
    <property type="entry name" value="Kinase-like_dom_sf"/>
</dbReference>
<evidence type="ECO:0000256" key="1">
    <source>
        <dbReference type="ARBA" id="ARBA00012202"/>
    </source>
</evidence>
<dbReference type="SUPFAM" id="SSF56112">
    <property type="entry name" value="Protein kinase-like (PK-like)"/>
    <property type="match status" value="1"/>
</dbReference>
<evidence type="ECO:0000313" key="7">
    <source>
        <dbReference type="RefSeq" id="XP_006811282.1"/>
    </source>
</evidence>
<name>A0ABM0LU41_SACKO</name>
<dbReference type="RefSeq" id="XP_006811282.1">
    <property type="nucleotide sequence ID" value="XM_006811219.1"/>
</dbReference>
<dbReference type="PANTHER" id="PTHR11920">
    <property type="entry name" value="GUANYLYL CYCLASE"/>
    <property type="match status" value="1"/>
</dbReference>
<evidence type="ECO:0000256" key="3">
    <source>
        <dbReference type="ARBA" id="ARBA00023239"/>
    </source>
</evidence>
<evidence type="ECO:0000259" key="5">
    <source>
        <dbReference type="PROSITE" id="PS50011"/>
    </source>
</evidence>
<dbReference type="Gene3D" id="3.40.50.2300">
    <property type="match status" value="1"/>
</dbReference>
<gene>
    <name evidence="7" type="primary">LOC102802679</name>
</gene>
<keyword evidence="2" id="KW-0547">Nucleotide-binding</keyword>
<keyword evidence="4" id="KW-0141">cGMP biosynthesis</keyword>
<reference evidence="7" key="1">
    <citation type="submission" date="2025-08" db="UniProtKB">
        <authorList>
            <consortium name="RefSeq"/>
        </authorList>
    </citation>
    <scope>IDENTIFICATION</scope>
    <source>
        <tissue evidence="7">Testes</tissue>
    </source>
</reference>
<proteinExistence type="predicted"/>
<keyword evidence="6" id="KW-1185">Reference proteome</keyword>
<dbReference type="Proteomes" id="UP000694865">
    <property type="component" value="Unplaced"/>
</dbReference>
<feature type="non-terminal residue" evidence="7">
    <location>
        <position position="298"/>
    </location>
</feature>
<keyword evidence="3" id="KW-0456">Lyase</keyword>
<accession>A0ABM0LU41</accession>
<dbReference type="GeneID" id="102802679"/>
<organism evidence="6 7">
    <name type="scientific">Saccoglossus kowalevskii</name>
    <name type="common">Acorn worm</name>
    <dbReference type="NCBI Taxonomy" id="10224"/>
    <lineage>
        <taxon>Eukaryota</taxon>
        <taxon>Metazoa</taxon>
        <taxon>Hemichordata</taxon>
        <taxon>Enteropneusta</taxon>
        <taxon>Harrimaniidae</taxon>
        <taxon>Saccoglossus</taxon>
    </lineage>
</organism>
<dbReference type="InterPro" id="IPR050401">
    <property type="entry name" value="Cyclic_nucleotide_synthase"/>
</dbReference>
<dbReference type="PANTHER" id="PTHR11920:SF494">
    <property type="entry name" value="ATRIAL NATRIURETIC PEPTIDE RECEPTOR 2"/>
    <property type="match status" value="1"/>
</dbReference>
<dbReference type="Pfam" id="PF07714">
    <property type="entry name" value="PK_Tyr_Ser-Thr"/>
    <property type="match status" value="1"/>
</dbReference>
<dbReference type="Gene3D" id="1.10.510.10">
    <property type="entry name" value="Transferase(Phosphotransferase) domain 1"/>
    <property type="match status" value="1"/>
</dbReference>
<dbReference type="EC" id="4.6.1.2" evidence="1"/>
<feature type="domain" description="Protein kinase" evidence="5">
    <location>
        <begin position="72"/>
        <end position="298"/>
    </location>
</feature>
<dbReference type="PROSITE" id="PS50011">
    <property type="entry name" value="PROTEIN_KINASE_DOM"/>
    <property type="match status" value="1"/>
</dbReference>
<evidence type="ECO:0000313" key="6">
    <source>
        <dbReference type="Proteomes" id="UP000694865"/>
    </source>
</evidence>
<dbReference type="InterPro" id="IPR001245">
    <property type="entry name" value="Ser-Thr/Tyr_kinase_cat_dom"/>
</dbReference>
<dbReference type="InterPro" id="IPR000719">
    <property type="entry name" value="Prot_kinase_dom"/>
</dbReference>
<protein>
    <recommendedName>
        <fullName evidence="1">guanylate cyclase</fullName>
        <ecNumber evidence="1">4.6.1.2</ecNumber>
    </recommendedName>
</protein>
<sequence>MVTVAKYYGKRKLYEPVPGVEIEWPSGTVTAPLDTPICGFQGELCIEKGWRYKLQKEIAEMLWKISSEDIIFEEKNFLSGASKISIPSRIDASDEQVFAKIGIYRGSRYALKPIESQKMTLNKSILFELKQLREINHSNLTRFVGACVDPSSSCLVIEYCPKGSLQDILENESIKLDWMFRYSLIFDIVKGMEFIHNSSMKTHANLKSSNCLVDSRFVLKVTDFGLHEWKDAIVDFKSAVTHSEYYTLLWRSPELLRHPITRGSQKGDVYSFGIILQEIITRTGPFDHELGDDCMAPQ</sequence>